<evidence type="ECO:0000313" key="1">
    <source>
        <dbReference type="Proteomes" id="UP000887561"/>
    </source>
</evidence>
<keyword evidence="1" id="KW-1185">Reference proteome</keyword>
<proteinExistence type="predicted"/>
<reference evidence="2" key="1">
    <citation type="submission" date="2022-11" db="UniProtKB">
        <authorList>
            <consortium name="WormBaseParasite"/>
        </authorList>
    </citation>
    <scope>IDENTIFICATION</scope>
</reference>
<organism evidence="1 2">
    <name type="scientific">Meloidogyne javanica</name>
    <name type="common">Root-knot nematode worm</name>
    <dbReference type="NCBI Taxonomy" id="6303"/>
    <lineage>
        <taxon>Eukaryota</taxon>
        <taxon>Metazoa</taxon>
        <taxon>Ecdysozoa</taxon>
        <taxon>Nematoda</taxon>
        <taxon>Chromadorea</taxon>
        <taxon>Rhabditida</taxon>
        <taxon>Tylenchina</taxon>
        <taxon>Tylenchomorpha</taxon>
        <taxon>Tylenchoidea</taxon>
        <taxon>Meloidogynidae</taxon>
        <taxon>Meloidogyninae</taxon>
        <taxon>Meloidogyne</taxon>
        <taxon>Meloidogyne incognita group</taxon>
    </lineage>
</organism>
<accession>A0A915LH11</accession>
<dbReference type="Proteomes" id="UP000887561">
    <property type="component" value="Unplaced"/>
</dbReference>
<name>A0A915LH11_MELJA</name>
<evidence type="ECO:0000313" key="2">
    <source>
        <dbReference type="WBParaSite" id="scaffold11073_cov213.g15296"/>
    </source>
</evidence>
<sequence>MIHNISLVPIVEDVDCEQTKEISVKNPVKLEKKKESCVQNSLEATITNPHEDINNTKIVKETTVCGPVVKKQLWKLIRGKFLITFYLCQECQNNLFYSQEKFGENSTGITLKIDLCNKCVDANCKATDILAPYKKIGQKRKAD</sequence>
<dbReference type="WBParaSite" id="scaffold11073_cov213.g15296">
    <property type="protein sequence ID" value="scaffold11073_cov213.g15296"/>
    <property type="gene ID" value="scaffold11073_cov213.g15296"/>
</dbReference>
<dbReference type="AlphaFoldDB" id="A0A915LH11"/>
<protein>
    <submittedName>
        <fullName evidence="2">Uncharacterized protein</fullName>
    </submittedName>
</protein>